<reference evidence="2" key="1">
    <citation type="submission" date="2016-10" db="EMBL/GenBank/DDBJ databases">
        <authorList>
            <person name="Varghese N."/>
            <person name="Submissions S."/>
        </authorList>
    </citation>
    <scope>NUCLEOTIDE SEQUENCE [LARGE SCALE GENOMIC DNA]</scope>
    <source>
        <strain evidence="2">DSM 16858</strain>
    </source>
</reference>
<accession>A0A1I0INV0</accession>
<sequence length="223" mass="24579">MDESRIRIVDVGRKSLLVEPVTEPRADQPSEVSVTFADGEQERAAFRIVPHPSEVDMWIEVMRQTEQPSAVCQARIDELRARCGAQSPTTFRRSGLLPNRGILARTFERYADTAGGLVSEGGASFRGGDWVLLDMEIRNVSGQPWAPRVATFKGKDGTLVTVRLVTAETEEIAPGESRRVWVETDDPHAGAGVFFTLEVSGADGRFLRVGNVELAPRMREGKQ</sequence>
<evidence type="ECO:0000313" key="2">
    <source>
        <dbReference type="Proteomes" id="UP000199181"/>
    </source>
</evidence>
<protein>
    <submittedName>
        <fullName evidence="1">Myxococcus xanthus paralogous family TIGR02268</fullName>
    </submittedName>
</protein>
<name>A0A1I0INV0_9BACT</name>
<dbReference type="AlphaFoldDB" id="A0A1I0INV0"/>
<gene>
    <name evidence="1" type="ORF">SAMN05443639_106171</name>
</gene>
<organism evidence="1 2">
    <name type="scientific">Stigmatella erecta</name>
    <dbReference type="NCBI Taxonomy" id="83460"/>
    <lineage>
        <taxon>Bacteria</taxon>
        <taxon>Pseudomonadati</taxon>
        <taxon>Myxococcota</taxon>
        <taxon>Myxococcia</taxon>
        <taxon>Myxococcales</taxon>
        <taxon>Cystobacterineae</taxon>
        <taxon>Archangiaceae</taxon>
        <taxon>Stigmatella</taxon>
    </lineage>
</organism>
<evidence type="ECO:0000313" key="1">
    <source>
        <dbReference type="EMBL" id="SET98539.1"/>
    </source>
</evidence>
<dbReference type="InterPro" id="IPR011754">
    <property type="entry name" value="Mxa_paralog_2268"/>
</dbReference>
<keyword evidence="2" id="KW-1185">Reference proteome</keyword>
<dbReference type="Proteomes" id="UP000199181">
    <property type="component" value="Unassembled WGS sequence"/>
</dbReference>
<dbReference type="Pfam" id="PF09544">
    <property type="entry name" value="DUF2381"/>
    <property type="match status" value="1"/>
</dbReference>
<dbReference type="EMBL" id="FOIJ01000006">
    <property type="protein sequence ID" value="SET98539.1"/>
    <property type="molecule type" value="Genomic_DNA"/>
</dbReference>
<proteinExistence type="predicted"/>
<dbReference type="NCBIfam" id="TIGR02268">
    <property type="entry name" value="Myxococcus xanthus paralogous family TIGR02268"/>
    <property type="match status" value="1"/>
</dbReference>